<evidence type="ECO:0000313" key="5">
    <source>
        <dbReference type="EMBL" id="ARD66673.1"/>
    </source>
</evidence>
<keyword evidence="5" id="KW-0238">DNA-binding</keyword>
<dbReference type="GO" id="GO:0000160">
    <property type="term" value="P:phosphorelay signal transduction system"/>
    <property type="evidence" value="ECO:0007669"/>
    <property type="project" value="InterPro"/>
</dbReference>
<dbReference type="GO" id="GO:0003677">
    <property type="term" value="F:DNA binding"/>
    <property type="evidence" value="ECO:0007669"/>
    <property type="project" value="UniProtKB-KW"/>
</dbReference>
<gene>
    <name evidence="5" type="ORF">B2M23_14555</name>
</gene>
<accession>A0AAC9W491</accession>
<dbReference type="InterPro" id="IPR011006">
    <property type="entry name" value="CheY-like_superfamily"/>
</dbReference>
<reference evidence="6" key="1">
    <citation type="journal article" date="2017" name="Sci. Rep.">
        <title>Determination of the Genome and Primary Transcriptome of Syngas Fermenting Eubacterium limosum ATCC 8486.</title>
        <authorList>
            <person name="Song Y."/>
            <person name="Shin J."/>
            <person name="Jeong Y."/>
            <person name="Jin S."/>
            <person name="Lee J.K."/>
            <person name="Kim D.R."/>
            <person name="Kim S.C."/>
            <person name="Cho S."/>
            <person name="Cho B.K."/>
        </authorList>
    </citation>
    <scope>NUCLEOTIDE SEQUENCE [LARGE SCALE GENOMIC DNA]</scope>
    <source>
        <strain evidence="6">ATCC 8486</strain>
    </source>
</reference>
<dbReference type="Gene3D" id="3.40.50.2300">
    <property type="match status" value="1"/>
</dbReference>
<sequence>MKIVICDGSRKHAEETAELFKKHVIRGRDTLRICESCDQLVRDMEKEPQDVIVMDTCVNGSDGLAAAARIREQHSRALILFLSDTPEHAIKAFRVEAFRFLEKPLMPGAADVLWDEIEEAYLNSPKRFAYRRDGCLNACGISEIAYILSNGNFIDIRLVCGSTTDFVSMSLKEALRRLSDDGFVQISRGCVVNLLHVRVCGAGEVVLADGETLPVKTSFKKDVMLAFKQYCDRRNYS</sequence>
<dbReference type="PROSITE" id="PS50110">
    <property type="entry name" value="RESPONSE_REGULATORY"/>
    <property type="match status" value="1"/>
</dbReference>
<evidence type="ECO:0000256" key="2">
    <source>
        <dbReference type="ARBA" id="ARBA00024867"/>
    </source>
</evidence>
<evidence type="ECO:0000256" key="3">
    <source>
        <dbReference type="PROSITE-ProRule" id="PRU00169"/>
    </source>
</evidence>
<evidence type="ECO:0000313" key="6">
    <source>
        <dbReference type="Proteomes" id="UP000192391"/>
    </source>
</evidence>
<comment type="function">
    <text evidence="2">May play the central regulatory role in sporulation. It may be an element of the effector pathway responsible for the activation of sporulation genes in response to nutritional stress. Spo0A may act in concert with spo0H (a sigma factor) to control the expression of some genes that are critical to the sporulation process.</text>
</comment>
<dbReference type="RefSeq" id="WP_038354210.1">
    <property type="nucleotide sequence ID" value="NZ_CP019962.1"/>
</dbReference>
<evidence type="ECO:0000259" key="4">
    <source>
        <dbReference type="PROSITE" id="PS50110"/>
    </source>
</evidence>
<dbReference type="SMART" id="SM00448">
    <property type="entry name" value="REC"/>
    <property type="match status" value="1"/>
</dbReference>
<dbReference type="InterPro" id="IPR007492">
    <property type="entry name" value="LytTR_DNA-bd_dom"/>
</dbReference>
<proteinExistence type="predicted"/>
<dbReference type="Proteomes" id="UP000192391">
    <property type="component" value="Chromosome"/>
</dbReference>
<name>A0AAC9W491_EUBLI</name>
<keyword evidence="3" id="KW-0597">Phosphoprotein</keyword>
<feature type="modified residue" description="4-aspartylphosphate" evidence="3">
    <location>
        <position position="55"/>
    </location>
</feature>
<protein>
    <recommendedName>
        <fullName evidence="1">Stage 0 sporulation protein A homolog</fullName>
    </recommendedName>
</protein>
<dbReference type="InterPro" id="IPR001789">
    <property type="entry name" value="Sig_transdc_resp-reg_receiver"/>
</dbReference>
<dbReference type="Pfam" id="PF00072">
    <property type="entry name" value="Response_reg"/>
    <property type="match status" value="1"/>
</dbReference>
<feature type="domain" description="Response regulatory" evidence="4">
    <location>
        <begin position="2"/>
        <end position="118"/>
    </location>
</feature>
<dbReference type="EMBL" id="CP019962">
    <property type="protein sequence ID" value="ARD66673.1"/>
    <property type="molecule type" value="Genomic_DNA"/>
</dbReference>
<dbReference type="SMART" id="SM00850">
    <property type="entry name" value="LytTR"/>
    <property type="match status" value="1"/>
</dbReference>
<dbReference type="CDD" id="cd00156">
    <property type="entry name" value="REC"/>
    <property type="match status" value="1"/>
</dbReference>
<dbReference type="Pfam" id="PF04397">
    <property type="entry name" value="LytTR"/>
    <property type="match status" value="1"/>
</dbReference>
<dbReference type="SUPFAM" id="SSF52172">
    <property type="entry name" value="CheY-like"/>
    <property type="match status" value="1"/>
</dbReference>
<dbReference type="AlphaFoldDB" id="A0AAC9W491"/>
<evidence type="ECO:0000256" key="1">
    <source>
        <dbReference type="ARBA" id="ARBA00018672"/>
    </source>
</evidence>
<organism evidence="5 6">
    <name type="scientific">Eubacterium limosum</name>
    <dbReference type="NCBI Taxonomy" id="1736"/>
    <lineage>
        <taxon>Bacteria</taxon>
        <taxon>Bacillati</taxon>
        <taxon>Bacillota</taxon>
        <taxon>Clostridia</taxon>
        <taxon>Eubacteriales</taxon>
        <taxon>Eubacteriaceae</taxon>
        <taxon>Eubacterium</taxon>
    </lineage>
</organism>
<dbReference type="KEGG" id="elim:B2M23_14555"/>
<dbReference type="Gene3D" id="2.40.50.1020">
    <property type="entry name" value="LytTr DNA-binding domain"/>
    <property type="match status" value="1"/>
</dbReference>